<reference evidence="12" key="1">
    <citation type="submission" date="2010-08" db="EMBL/GenBank/DDBJ databases">
        <authorList>
            <consortium name="Caenorhabditis japonica Sequencing Consortium"/>
            <person name="Wilson R.K."/>
        </authorList>
    </citation>
    <scope>NUCLEOTIDE SEQUENCE [LARGE SCALE GENOMIC DNA]</scope>
    <source>
        <strain evidence="12">DF5081</strain>
    </source>
</reference>
<dbReference type="GO" id="GO:0045944">
    <property type="term" value="P:positive regulation of transcription by RNA polymerase II"/>
    <property type="evidence" value="ECO:0007669"/>
    <property type="project" value="EnsemblMetazoa"/>
</dbReference>
<keyword evidence="7" id="KW-0175">Coiled coil</keyword>
<dbReference type="InterPro" id="IPR046347">
    <property type="entry name" value="bZIP_sf"/>
</dbReference>
<feature type="region of interest" description="Disordered" evidence="8">
    <location>
        <begin position="54"/>
        <end position="80"/>
    </location>
</feature>
<feature type="compositionally biased region" description="Low complexity" evidence="8">
    <location>
        <begin position="65"/>
        <end position="76"/>
    </location>
</feature>
<feature type="transmembrane region" description="Helical" evidence="9">
    <location>
        <begin position="334"/>
        <end position="355"/>
    </location>
</feature>
<evidence type="ECO:0000313" key="12">
    <source>
        <dbReference type="Proteomes" id="UP000005237"/>
    </source>
</evidence>
<comment type="similarity">
    <text evidence="2">Belongs to the bZIP family. ATF subfamily.</text>
</comment>
<keyword evidence="9" id="KW-0472">Membrane</keyword>
<sequence>MDFNESAYNFDDMLRNTDFPPHFDQLELDSLLYGNDDSQESSFSSSFAFDDKNNGFRSRDGGSLGDSSSDSSPPLSCANFPEHDQEMWDFGFQNQSPFDANFEQHQYGASFQEENVQVEKNNGYMENQYIEDEEILKEPHQVQQKRIITILPKPQIPVKRVTTRAIQKVYRVKEAPGTQSQTYRVVQQMNPDQRMTVRHAEQKPMYYTQHSEEIPEQPKSGPLVRQVSNHSEERRYVPIAPTVDIKQEPQTFTPEQNRKIRNRMYAQASRIRKKEAEETLKHSIQELMQENELLKNENIELRQRLAYYEGPQEEPEIRHIVHSGNGRSQKHKKLIAAGSVLMMFGLFAVISPFSVMNLENRVPPDTGIMAISNETSVISHRGRVLENGESTAIIRKPKENIHSFSQNTSHHDCEMYKLNATETRRVNNDIERWVQVHSFDSVPQKFSGGLMNKEAMRKFNEARKMLNEQEPQIAKEQMKLQKAALRSRERTWRQLDLLKSGNNIVDSEKIQKKRQNIDKIASIVRQKGDTLYIMTLQDYVLLPSLKKGSNSIPKLSLLLPSVPMNGTMLDQYSLLRVDCEVTGTGQITLSNKQLSYFMP</sequence>
<protein>
    <submittedName>
        <fullName evidence="11">BZIP domain-containing protein</fullName>
    </submittedName>
</protein>
<dbReference type="SMART" id="SM00338">
    <property type="entry name" value="BRLZ"/>
    <property type="match status" value="1"/>
</dbReference>
<dbReference type="GO" id="GO:0036500">
    <property type="term" value="P:ATF6-mediated unfolded protein response"/>
    <property type="evidence" value="ECO:0007669"/>
    <property type="project" value="EnsemblMetazoa"/>
</dbReference>
<dbReference type="GO" id="GO:0000981">
    <property type="term" value="F:DNA-binding transcription factor activity, RNA polymerase II-specific"/>
    <property type="evidence" value="ECO:0007669"/>
    <property type="project" value="TreeGrafter"/>
</dbReference>
<dbReference type="InterPro" id="IPR004827">
    <property type="entry name" value="bZIP"/>
</dbReference>
<keyword evidence="3" id="KW-0805">Transcription regulation</keyword>
<dbReference type="InterPro" id="IPR051882">
    <property type="entry name" value="ATF_bZIP_TF"/>
</dbReference>
<dbReference type="GO" id="GO:0005634">
    <property type="term" value="C:nucleus"/>
    <property type="evidence" value="ECO:0007669"/>
    <property type="project" value="TreeGrafter"/>
</dbReference>
<evidence type="ECO:0000256" key="1">
    <source>
        <dbReference type="ARBA" id="ARBA00004167"/>
    </source>
</evidence>
<evidence type="ECO:0000259" key="10">
    <source>
        <dbReference type="PROSITE" id="PS50217"/>
    </source>
</evidence>
<dbReference type="CDD" id="cd14686">
    <property type="entry name" value="bZIP"/>
    <property type="match status" value="1"/>
</dbReference>
<keyword evidence="6" id="KW-0539">Nucleus</keyword>
<dbReference type="Proteomes" id="UP000005237">
    <property type="component" value="Unassembled WGS sequence"/>
</dbReference>
<keyword evidence="12" id="KW-1185">Reference proteome</keyword>
<dbReference type="AlphaFoldDB" id="A0A8R1E0K3"/>
<evidence type="ECO:0000256" key="6">
    <source>
        <dbReference type="ARBA" id="ARBA00023242"/>
    </source>
</evidence>
<dbReference type="GO" id="GO:0000978">
    <property type="term" value="F:RNA polymerase II cis-regulatory region sequence-specific DNA binding"/>
    <property type="evidence" value="ECO:0007669"/>
    <property type="project" value="TreeGrafter"/>
</dbReference>
<proteinExistence type="inferred from homology"/>
<evidence type="ECO:0000256" key="8">
    <source>
        <dbReference type="SAM" id="MobiDB-lite"/>
    </source>
</evidence>
<evidence type="ECO:0000256" key="5">
    <source>
        <dbReference type="ARBA" id="ARBA00023163"/>
    </source>
</evidence>
<dbReference type="GO" id="GO:0016020">
    <property type="term" value="C:membrane"/>
    <property type="evidence" value="ECO:0007669"/>
    <property type="project" value="UniProtKB-SubCell"/>
</dbReference>
<dbReference type="Gene3D" id="1.20.5.170">
    <property type="match status" value="1"/>
</dbReference>
<keyword evidence="9" id="KW-1133">Transmembrane helix</keyword>
<dbReference type="PANTHER" id="PTHR46164:SF3">
    <property type="entry name" value="ATF6, ISOFORM C"/>
    <property type="match status" value="1"/>
</dbReference>
<evidence type="ECO:0000313" key="11">
    <source>
        <dbReference type="EnsemblMetazoa" id="CJA16904.1"/>
    </source>
</evidence>
<dbReference type="OMA" id="IERWVQV"/>
<feature type="coiled-coil region" evidence="7">
    <location>
        <begin position="273"/>
        <end position="304"/>
    </location>
</feature>
<comment type="subcellular location">
    <subcellularLocation>
        <location evidence="1">Membrane</location>
        <topology evidence="1">Single-pass membrane protein</topology>
    </subcellularLocation>
</comment>
<dbReference type="EnsemblMetazoa" id="CJA16904.1">
    <property type="protein sequence ID" value="CJA16904.1"/>
    <property type="gene ID" value="WBGene00136108"/>
</dbReference>
<evidence type="ECO:0000256" key="2">
    <source>
        <dbReference type="ARBA" id="ARBA00009050"/>
    </source>
</evidence>
<keyword evidence="4" id="KW-0238">DNA-binding</keyword>
<reference evidence="11" key="2">
    <citation type="submission" date="2022-06" db="UniProtKB">
        <authorList>
            <consortium name="EnsemblMetazoa"/>
        </authorList>
    </citation>
    <scope>IDENTIFICATION</scope>
    <source>
        <strain evidence="11">DF5081</strain>
    </source>
</reference>
<evidence type="ECO:0000256" key="9">
    <source>
        <dbReference type="SAM" id="Phobius"/>
    </source>
</evidence>
<name>A0A8R1E0K3_CAEJA</name>
<evidence type="ECO:0000256" key="4">
    <source>
        <dbReference type="ARBA" id="ARBA00023125"/>
    </source>
</evidence>
<feature type="domain" description="BZIP" evidence="10">
    <location>
        <begin position="256"/>
        <end position="309"/>
    </location>
</feature>
<evidence type="ECO:0000256" key="3">
    <source>
        <dbReference type="ARBA" id="ARBA00023015"/>
    </source>
</evidence>
<accession>A0A8R1E0K3</accession>
<dbReference type="PROSITE" id="PS50217">
    <property type="entry name" value="BZIP"/>
    <property type="match status" value="1"/>
</dbReference>
<dbReference type="Pfam" id="PF07716">
    <property type="entry name" value="bZIP_2"/>
    <property type="match status" value="1"/>
</dbReference>
<evidence type="ECO:0000256" key="7">
    <source>
        <dbReference type="SAM" id="Coils"/>
    </source>
</evidence>
<dbReference type="SUPFAM" id="SSF57959">
    <property type="entry name" value="Leucine zipper domain"/>
    <property type="match status" value="1"/>
</dbReference>
<organism evidence="11 12">
    <name type="scientific">Caenorhabditis japonica</name>
    <dbReference type="NCBI Taxonomy" id="281687"/>
    <lineage>
        <taxon>Eukaryota</taxon>
        <taxon>Metazoa</taxon>
        <taxon>Ecdysozoa</taxon>
        <taxon>Nematoda</taxon>
        <taxon>Chromadorea</taxon>
        <taxon>Rhabditida</taxon>
        <taxon>Rhabditina</taxon>
        <taxon>Rhabditomorpha</taxon>
        <taxon>Rhabditoidea</taxon>
        <taxon>Rhabditidae</taxon>
        <taxon>Peloderinae</taxon>
        <taxon>Caenorhabditis</taxon>
    </lineage>
</organism>
<keyword evidence="5" id="KW-0804">Transcription</keyword>
<dbReference type="PANTHER" id="PTHR46164">
    <property type="entry name" value="ATF6, ISOFORM C"/>
    <property type="match status" value="1"/>
</dbReference>
<keyword evidence="9" id="KW-0812">Transmembrane</keyword>